<organism evidence="2 3">
    <name type="scientific">Parvularcula mediterranea</name>
    <dbReference type="NCBI Taxonomy" id="2732508"/>
    <lineage>
        <taxon>Bacteria</taxon>
        <taxon>Pseudomonadati</taxon>
        <taxon>Pseudomonadota</taxon>
        <taxon>Alphaproteobacteria</taxon>
        <taxon>Parvularculales</taxon>
        <taxon>Parvularculaceae</taxon>
        <taxon>Parvularcula</taxon>
    </lineage>
</organism>
<proteinExistence type="predicted"/>
<dbReference type="RefSeq" id="WP_173199964.1">
    <property type="nucleotide sequence ID" value="NZ_JABFCX010000003.1"/>
</dbReference>
<feature type="domain" description="Bacteriophage phiJL001 Gp84 C-terminal" evidence="1">
    <location>
        <begin position="194"/>
        <end position="271"/>
    </location>
</feature>
<dbReference type="EMBL" id="JABFCX010000003">
    <property type="protein sequence ID" value="NNU16980.1"/>
    <property type="molecule type" value="Genomic_DNA"/>
</dbReference>
<dbReference type="InterPro" id="IPR011928">
    <property type="entry name" value="Phage_phiJL001_Gp84"/>
</dbReference>
<evidence type="ECO:0000313" key="3">
    <source>
        <dbReference type="Proteomes" id="UP000536835"/>
    </source>
</evidence>
<evidence type="ECO:0000259" key="1">
    <source>
        <dbReference type="Pfam" id="PF09356"/>
    </source>
</evidence>
<comment type="caution">
    <text evidence="2">The sequence shown here is derived from an EMBL/GenBank/DDBJ whole genome shotgun (WGS) entry which is preliminary data.</text>
</comment>
<accession>A0A7Y3RNQ9</accession>
<evidence type="ECO:0000313" key="2">
    <source>
        <dbReference type="EMBL" id="NNU16980.1"/>
    </source>
</evidence>
<dbReference type="Pfam" id="PF09356">
    <property type="entry name" value="Phage_BR0599"/>
    <property type="match status" value="1"/>
</dbReference>
<dbReference type="Proteomes" id="UP000536835">
    <property type="component" value="Unassembled WGS sequence"/>
</dbReference>
<protein>
    <submittedName>
        <fullName evidence="2">DUF2163 domain-containing protein</fullName>
    </submittedName>
</protein>
<gene>
    <name evidence="2" type="ORF">HK107_11680</name>
</gene>
<reference evidence="2 3" key="1">
    <citation type="submission" date="2020-05" db="EMBL/GenBank/DDBJ databases">
        <title>Parvularcula mediterraneae sp. nov., isolated from polypropylene straw from shallow seawater of the seashore of Laganas in Zakynthos island, Greece.</title>
        <authorList>
            <person name="Szabo I."/>
            <person name="Al-Omari J."/>
            <person name="Rado J."/>
            <person name="Szerdahelyi G.S."/>
        </authorList>
    </citation>
    <scope>NUCLEOTIDE SEQUENCE [LARGE SCALE GENOMIC DNA]</scope>
    <source>
        <strain evidence="2 3">ZS-1/3</strain>
    </source>
</reference>
<dbReference type="NCBIfam" id="TIGR02218">
    <property type="entry name" value="phg_TIGR02218"/>
    <property type="match status" value="1"/>
</dbReference>
<dbReference type="InterPro" id="IPR018964">
    <property type="entry name" value="Phage_phiJL001_Gp84_C"/>
</dbReference>
<dbReference type="AlphaFoldDB" id="A0A7Y3RNQ9"/>
<sequence length="281" mass="29526">MKELPTPLATALSQQGAGTVLCLKIMLADGRIVGLTEHDTNLTFGGAVYLAQPGLSLAEFERTADLAPDSAVLETALSTNGLASGDLNRAALLNSRAEIIRVSWENPDHHELIAVGTIGEVERRGEALLLEFRGLAEQLAAPTGRLYQKSCDASLGDGRCKASLSSTSFEISGQITSASGVTLAIDALPANAATFAHGSAEFPDGTKYPIRTARQDGEGCVVTLWRAPSLDPASGSSVTLRAGCDKRFETCRDVFANHENFLGFPTIPGTDVLAVQKAASR</sequence>
<dbReference type="Pfam" id="PF09931">
    <property type="entry name" value="Phage_phiJL001_Gp84_N"/>
    <property type="match status" value="1"/>
</dbReference>
<name>A0A7Y3RNQ9_9PROT</name>
<keyword evidence="3" id="KW-1185">Reference proteome</keyword>